<dbReference type="AlphaFoldDB" id="A0A7Y8FJ88"/>
<reference evidence="1 2" key="1">
    <citation type="submission" date="2020-04" db="EMBL/GenBank/DDBJ databases">
        <title>Molecular characterization of pseudomonads from Agaricus bisporus reveal novel blotch 2 pathogens in Western Europe.</title>
        <authorList>
            <person name="Taparia T."/>
            <person name="Krijger M."/>
            <person name="Haynes E."/>
            <person name="Elpinstone J.G."/>
            <person name="Noble R."/>
            <person name="Van Der Wolf J."/>
        </authorList>
    </citation>
    <scope>NUCLEOTIDE SEQUENCE [LARGE SCALE GENOMIC DNA]</scope>
    <source>
        <strain evidence="1 2">IPO3781</strain>
    </source>
</reference>
<name>A0A7Y8FJ88_9PSED</name>
<protein>
    <submittedName>
        <fullName evidence="1">Uncharacterized protein</fullName>
    </submittedName>
</protein>
<dbReference type="Proteomes" id="UP000537188">
    <property type="component" value="Unassembled WGS sequence"/>
</dbReference>
<evidence type="ECO:0000313" key="1">
    <source>
        <dbReference type="EMBL" id="NWE80431.1"/>
    </source>
</evidence>
<proteinExistence type="predicted"/>
<sequence>GLMNKKLTMAKCDGIKVDVVLTQSNKGATSLSEAILELVRFRGAAGN</sequence>
<feature type="non-terminal residue" evidence="1">
    <location>
        <position position="1"/>
    </location>
</feature>
<accession>A0A7Y8FJ88</accession>
<dbReference type="EMBL" id="JACARF010000158">
    <property type="protein sequence ID" value="NWE80431.1"/>
    <property type="molecule type" value="Genomic_DNA"/>
</dbReference>
<organism evidence="1 2">
    <name type="scientific">Pseudomonas yamanorum</name>
    <dbReference type="NCBI Taxonomy" id="515393"/>
    <lineage>
        <taxon>Bacteria</taxon>
        <taxon>Pseudomonadati</taxon>
        <taxon>Pseudomonadota</taxon>
        <taxon>Gammaproteobacteria</taxon>
        <taxon>Pseudomonadales</taxon>
        <taxon>Pseudomonadaceae</taxon>
        <taxon>Pseudomonas</taxon>
    </lineage>
</organism>
<gene>
    <name evidence="1" type="ORF">HX828_33205</name>
</gene>
<evidence type="ECO:0000313" key="2">
    <source>
        <dbReference type="Proteomes" id="UP000537188"/>
    </source>
</evidence>
<comment type="caution">
    <text evidence="1">The sequence shown here is derived from an EMBL/GenBank/DDBJ whole genome shotgun (WGS) entry which is preliminary data.</text>
</comment>